<accession>A0A9W8A3Z4</accession>
<dbReference type="Pfam" id="PF01027">
    <property type="entry name" value="Bax1-I"/>
    <property type="match status" value="1"/>
</dbReference>
<comment type="subcellular location">
    <subcellularLocation>
        <location evidence="1">Membrane</location>
        <topology evidence="1">Multi-pass membrane protein</topology>
    </subcellularLocation>
</comment>
<dbReference type="OrthoDB" id="7933078at2759"/>
<keyword evidence="4 5" id="KW-0472">Membrane</keyword>
<gene>
    <name evidence="6" type="ORF">H4219_000182</name>
</gene>
<feature type="transmembrane region" description="Helical" evidence="5">
    <location>
        <begin position="75"/>
        <end position="95"/>
    </location>
</feature>
<evidence type="ECO:0000256" key="5">
    <source>
        <dbReference type="RuleBase" id="RU004379"/>
    </source>
</evidence>
<keyword evidence="3 5" id="KW-1133">Transmembrane helix</keyword>
<dbReference type="Proteomes" id="UP001150538">
    <property type="component" value="Unassembled WGS sequence"/>
</dbReference>
<protein>
    <submittedName>
        <fullName evidence="6">Uncharacterized protein</fullName>
    </submittedName>
</protein>
<reference evidence="6" key="1">
    <citation type="submission" date="2022-07" db="EMBL/GenBank/DDBJ databases">
        <title>Phylogenomic reconstructions and comparative analyses of Kickxellomycotina fungi.</title>
        <authorList>
            <person name="Reynolds N.K."/>
            <person name="Stajich J.E."/>
            <person name="Barry K."/>
            <person name="Grigoriev I.V."/>
            <person name="Crous P."/>
            <person name="Smith M.E."/>
        </authorList>
    </citation>
    <scope>NUCLEOTIDE SEQUENCE</scope>
    <source>
        <strain evidence="6">NBRC 100468</strain>
    </source>
</reference>
<feature type="transmembrane region" description="Helical" evidence="5">
    <location>
        <begin position="51"/>
        <end position="69"/>
    </location>
</feature>
<comment type="caution">
    <text evidence="5">Lacks conserved residue(s) required for the propagation of feature annotation.</text>
</comment>
<feature type="transmembrane region" description="Helical" evidence="5">
    <location>
        <begin position="107"/>
        <end position="127"/>
    </location>
</feature>
<organism evidence="6 7">
    <name type="scientific">Mycoemilia scoparia</name>
    <dbReference type="NCBI Taxonomy" id="417184"/>
    <lineage>
        <taxon>Eukaryota</taxon>
        <taxon>Fungi</taxon>
        <taxon>Fungi incertae sedis</taxon>
        <taxon>Zoopagomycota</taxon>
        <taxon>Kickxellomycotina</taxon>
        <taxon>Kickxellomycetes</taxon>
        <taxon>Kickxellales</taxon>
        <taxon>Kickxellaceae</taxon>
        <taxon>Mycoemilia</taxon>
    </lineage>
</organism>
<evidence type="ECO:0000256" key="2">
    <source>
        <dbReference type="ARBA" id="ARBA00022692"/>
    </source>
</evidence>
<evidence type="ECO:0000256" key="1">
    <source>
        <dbReference type="ARBA" id="ARBA00004141"/>
    </source>
</evidence>
<dbReference type="AlphaFoldDB" id="A0A9W8A3Z4"/>
<evidence type="ECO:0000313" key="6">
    <source>
        <dbReference type="EMBL" id="KAJ1922320.1"/>
    </source>
</evidence>
<keyword evidence="2 5" id="KW-0812">Transmembrane</keyword>
<comment type="caution">
    <text evidence="6">The sequence shown here is derived from an EMBL/GenBank/DDBJ whole genome shotgun (WGS) entry which is preliminary data.</text>
</comment>
<dbReference type="EMBL" id="JANBPU010000001">
    <property type="protein sequence ID" value="KAJ1922320.1"/>
    <property type="molecule type" value="Genomic_DNA"/>
</dbReference>
<comment type="similarity">
    <text evidence="5">Belongs to the BI1 family.</text>
</comment>
<dbReference type="PANTHER" id="PTHR23291:SF50">
    <property type="entry name" value="PROTEIN LIFEGUARD 4"/>
    <property type="match status" value="1"/>
</dbReference>
<feature type="transmembrane region" description="Helical" evidence="5">
    <location>
        <begin position="133"/>
        <end position="155"/>
    </location>
</feature>
<sequence length="190" mass="21334">MSNVPNHPPPTYEESQLIGTNDPYYPNIPSEFAEGGKVGESSLEIRMANRYLLGLFTFMTSLTIGIVSVQYELDVVLQALILAIALFVSLTLFTFQSKYDFSKLGPILFFALLGVIFVGLINIFIPFGSTFRLVIAVVSVIIFCGFILFDTYMIINHLYPDQYIDACISLYLDFINLFLNLLRILGNSDN</sequence>
<proteinExistence type="inferred from homology"/>
<evidence type="ECO:0000313" key="7">
    <source>
        <dbReference type="Proteomes" id="UP001150538"/>
    </source>
</evidence>
<evidence type="ECO:0000256" key="4">
    <source>
        <dbReference type="ARBA" id="ARBA00023136"/>
    </source>
</evidence>
<dbReference type="GO" id="GO:0016020">
    <property type="term" value="C:membrane"/>
    <property type="evidence" value="ECO:0007669"/>
    <property type="project" value="UniProtKB-SubCell"/>
</dbReference>
<keyword evidence="7" id="KW-1185">Reference proteome</keyword>
<name>A0A9W8A3Z4_9FUNG</name>
<evidence type="ECO:0000256" key="3">
    <source>
        <dbReference type="ARBA" id="ARBA00022989"/>
    </source>
</evidence>
<dbReference type="InterPro" id="IPR006214">
    <property type="entry name" value="Bax_inhibitor_1-related"/>
</dbReference>
<dbReference type="PANTHER" id="PTHR23291">
    <property type="entry name" value="BAX INHIBITOR-RELATED"/>
    <property type="match status" value="1"/>
</dbReference>